<dbReference type="SUPFAM" id="SSF54570">
    <property type="entry name" value="Ribosomal protein S19"/>
    <property type="match status" value="1"/>
</dbReference>
<dbReference type="PROSITE" id="PS00323">
    <property type="entry name" value="RIBOSOMAL_S19"/>
    <property type="match status" value="1"/>
</dbReference>
<dbReference type="Proteomes" id="UP000244223">
    <property type="component" value="Unassembled WGS sequence"/>
</dbReference>
<dbReference type="RefSeq" id="WP_107865104.1">
    <property type="nucleotide sequence ID" value="NZ_QAON01000004.1"/>
</dbReference>
<dbReference type="InterPro" id="IPR020934">
    <property type="entry name" value="Ribosomal_uS19_CS"/>
</dbReference>
<reference evidence="9 10" key="1">
    <citation type="submission" date="2018-04" db="EMBL/GenBank/DDBJ databases">
        <title>Genomic Encyclopedia of Archaeal and Bacterial Type Strains, Phase II (KMG-II): from individual species to whole genera.</title>
        <authorList>
            <person name="Goeker M."/>
        </authorList>
    </citation>
    <scope>NUCLEOTIDE SEQUENCE [LARGE SCALE GENOMIC DNA]</scope>
    <source>
        <strain evidence="9 10">DSM 5822</strain>
    </source>
</reference>
<dbReference type="GO" id="GO:0019843">
    <property type="term" value="F:rRNA binding"/>
    <property type="evidence" value="ECO:0007669"/>
    <property type="project" value="UniProtKB-UniRule"/>
</dbReference>
<organism evidence="9 10">
    <name type="scientific">Agitococcus lubricus</name>
    <dbReference type="NCBI Taxonomy" id="1077255"/>
    <lineage>
        <taxon>Bacteria</taxon>
        <taxon>Pseudomonadati</taxon>
        <taxon>Pseudomonadota</taxon>
        <taxon>Gammaproteobacteria</taxon>
        <taxon>Moraxellales</taxon>
        <taxon>Moraxellaceae</taxon>
        <taxon>Agitococcus</taxon>
    </lineage>
</organism>
<dbReference type="OrthoDB" id="9797833at2"/>
<dbReference type="GO" id="GO:0015935">
    <property type="term" value="C:small ribosomal subunit"/>
    <property type="evidence" value="ECO:0007669"/>
    <property type="project" value="InterPro"/>
</dbReference>
<dbReference type="PIRSF" id="PIRSF002144">
    <property type="entry name" value="Ribosomal_S19"/>
    <property type="match status" value="1"/>
</dbReference>
<evidence type="ECO:0000256" key="8">
    <source>
        <dbReference type="RuleBase" id="RU003485"/>
    </source>
</evidence>
<dbReference type="PANTHER" id="PTHR11880:SF8">
    <property type="entry name" value="SMALL RIBOSOMAL SUBUNIT PROTEIN US19M"/>
    <property type="match status" value="1"/>
</dbReference>
<dbReference type="Gene3D" id="3.30.860.10">
    <property type="entry name" value="30s Ribosomal Protein S19, Chain A"/>
    <property type="match status" value="1"/>
</dbReference>
<dbReference type="InterPro" id="IPR005732">
    <property type="entry name" value="Ribosomal_uS19_bac-type"/>
</dbReference>
<evidence type="ECO:0000256" key="4">
    <source>
        <dbReference type="ARBA" id="ARBA00022980"/>
    </source>
</evidence>
<keyword evidence="3 7" id="KW-0694">RNA-binding</keyword>
<dbReference type="InterPro" id="IPR002222">
    <property type="entry name" value="Ribosomal_uS19"/>
</dbReference>
<name>A0A2T5J136_9GAMM</name>
<dbReference type="PANTHER" id="PTHR11880">
    <property type="entry name" value="RIBOSOMAL PROTEIN S19P FAMILY MEMBER"/>
    <property type="match status" value="1"/>
</dbReference>
<dbReference type="GO" id="GO:0003735">
    <property type="term" value="F:structural constituent of ribosome"/>
    <property type="evidence" value="ECO:0007669"/>
    <property type="project" value="InterPro"/>
</dbReference>
<dbReference type="GO" id="GO:0000028">
    <property type="term" value="P:ribosomal small subunit assembly"/>
    <property type="evidence" value="ECO:0007669"/>
    <property type="project" value="TreeGrafter"/>
</dbReference>
<evidence type="ECO:0000256" key="5">
    <source>
        <dbReference type="ARBA" id="ARBA00023274"/>
    </source>
</evidence>
<keyword evidence="10" id="KW-1185">Reference proteome</keyword>
<keyword evidence="2 7" id="KW-0699">rRNA-binding</keyword>
<dbReference type="GO" id="GO:0005737">
    <property type="term" value="C:cytoplasm"/>
    <property type="evidence" value="ECO:0007669"/>
    <property type="project" value="UniProtKB-ARBA"/>
</dbReference>
<dbReference type="GO" id="GO:0006412">
    <property type="term" value="P:translation"/>
    <property type="evidence" value="ECO:0007669"/>
    <property type="project" value="UniProtKB-UniRule"/>
</dbReference>
<evidence type="ECO:0000256" key="1">
    <source>
        <dbReference type="ARBA" id="ARBA00007345"/>
    </source>
</evidence>
<evidence type="ECO:0000313" key="10">
    <source>
        <dbReference type="Proteomes" id="UP000244223"/>
    </source>
</evidence>
<accession>A0A2T5J136</accession>
<keyword evidence="4 7" id="KW-0689">Ribosomal protein</keyword>
<evidence type="ECO:0000256" key="3">
    <source>
        <dbReference type="ARBA" id="ARBA00022884"/>
    </source>
</evidence>
<comment type="similarity">
    <text evidence="1 7 8">Belongs to the universal ribosomal protein uS19 family.</text>
</comment>
<dbReference type="AlphaFoldDB" id="A0A2T5J136"/>
<evidence type="ECO:0000256" key="2">
    <source>
        <dbReference type="ARBA" id="ARBA00022730"/>
    </source>
</evidence>
<proteinExistence type="inferred from homology"/>
<dbReference type="FunFam" id="3.30.860.10:FF:000001">
    <property type="entry name" value="30S ribosomal protein S19"/>
    <property type="match status" value="1"/>
</dbReference>
<evidence type="ECO:0000256" key="7">
    <source>
        <dbReference type="HAMAP-Rule" id="MF_00531"/>
    </source>
</evidence>
<dbReference type="NCBIfam" id="TIGR01050">
    <property type="entry name" value="rpsS_bact"/>
    <property type="match status" value="1"/>
</dbReference>
<evidence type="ECO:0000313" key="9">
    <source>
        <dbReference type="EMBL" id="PTQ90106.1"/>
    </source>
</evidence>
<dbReference type="Pfam" id="PF00203">
    <property type="entry name" value="Ribosomal_S19"/>
    <property type="match status" value="1"/>
</dbReference>
<comment type="function">
    <text evidence="7">Protein S19 forms a complex with S13 that binds strongly to the 16S ribosomal RNA.</text>
</comment>
<sequence length="91" mass="10238">MPRSLKKGPFVDTHLFAKVEAAIASNSRKPIKTWSRRSMILPEMVSLTIAVHNGRQHVPVLISEHMVGHKLGEFAPTRTYRGHGVDKKAKR</sequence>
<protein>
    <recommendedName>
        <fullName evidence="6 7">Small ribosomal subunit protein uS19</fullName>
    </recommendedName>
</protein>
<gene>
    <name evidence="7" type="primary">rpsS</name>
    <name evidence="9" type="ORF">C8N29_104146</name>
</gene>
<evidence type="ECO:0000256" key="6">
    <source>
        <dbReference type="ARBA" id="ARBA00035163"/>
    </source>
</evidence>
<keyword evidence="5 7" id="KW-0687">Ribonucleoprotein</keyword>
<dbReference type="EMBL" id="QAON01000004">
    <property type="protein sequence ID" value="PTQ90106.1"/>
    <property type="molecule type" value="Genomic_DNA"/>
</dbReference>
<dbReference type="HAMAP" id="MF_00531">
    <property type="entry name" value="Ribosomal_uS19"/>
    <property type="match status" value="1"/>
</dbReference>
<dbReference type="InterPro" id="IPR023575">
    <property type="entry name" value="Ribosomal_uS19_SF"/>
</dbReference>
<comment type="caution">
    <text evidence="9">The sequence shown here is derived from an EMBL/GenBank/DDBJ whole genome shotgun (WGS) entry which is preliminary data.</text>
</comment>
<dbReference type="PRINTS" id="PR00975">
    <property type="entry name" value="RIBOSOMALS19"/>
</dbReference>